<dbReference type="Proteomes" id="UP001595699">
    <property type="component" value="Unassembled WGS sequence"/>
</dbReference>
<keyword evidence="8" id="KW-1015">Disulfide bond</keyword>
<gene>
    <name evidence="12" type="ORF">ACFOUW_06670</name>
</gene>
<dbReference type="EMBL" id="JBHRZH010000005">
    <property type="protein sequence ID" value="MFC3760514.1"/>
    <property type="molecule type" value="Genomic_DNA"/>
</dbReference>
<keyword evidence="7 10" id="KW-0472">Membrane</keyword>
<feature type="transmembrane region" description="Helical" evidence="10">
    <location>
        <begin position="112"/>
        <end position="133"/>
    </location>
</feature>
<organism evidence="12 13">
    <name type="scientific">Tenggerimyces flavus</name>
    <dbReference type="NCBI Taxonomy" id="1708749"/>
    <lineage>
        <taxon>Bacteria</taxon>
        <taxon>Bacillati</taxon>
        <taxon>Actinomycetota</taxon>
        <taxon>Actinomycetes</taxon>
        <taxon>Propionibacteriales</taxon>
        <taxon>Nocardioidaceae</taxon>
        <taxon>Tenggerimyces</taxon>
    </lineage>
</organism>
<dbReference type="InterPro" id="IPR038354">
    <property type="entry name" value="VKOR_sf"/>
</dbReference>
<proteinExistence type="inferred from homology"/>
<evidence type="ECO:0000256" key="3">
    <source>
        <dbReference type="ARBA" id="ARBA00022692"/>
    </source>
</evidence>
<dbReference type="RefSeq" id="WP_205122443.1">
    <property type="nucleotide sequence ID" value="NZ_JAFBCM010000001.1"/>
</dbReference>
<evidence type="ECO:0000256" key="6">
    <source>
        <dbReference type="ARBA" id="ARBA00023002"/>
    </source>
</evidence>
<comment type="subcellular location">
    <subcellularLocation>
        <location evidence="1">Membrane</location>
        <topology evidence="1">Multi-pass membrane protein</topology>
    </subcellularLocation>
</comment>
<evidence type="ECO:0000313" key="13">
    <source>
        <dbReference type="Proteomes" id="UP001595699"/>
    </source>
</evidence>
<feature type="transmembrane region" description="Helical" evidence="10">
    <location>
        <begin position="25"/>
        <end position="44"/>
    </location>
</feature>
<evidence type="ECO:0000256" key="7">
    <source>
        <dbReference type="ARBA" id="ARBA00023136"/>
    </source>
</evidence>
<evidence type="ECO:0000256" key="8">
    <source>
        <dbReference type="ARBA" id="ARBA00023157"/>
    </source>
</evidence>
<feature type="transmembrane region" description="Helical" evidence="10">
    <location>
        <begin position="139"/>
        <end position="160"/>
    </location>
</feature>
<keyword evidence="4" id="KW-0874">Quinone</keyword>
<dbReference type="Pfam" id="PF07884">
    <property type="entry name" value="VKOR"/>
    <property type="match status" value="1"/>
</dbReference>
<comment type="similarity">
    <text evidence="2">Belongs to the VKOR family.</text>
</comment>
<feature type="domain" description="Vitamin K epoxide reductase" evidence="11">
    <location>
        <begin position="23"/>
        <end position="164"/>
    </location>
</feature>
<evidence type="ECO:0000256" key="1">
    <source>
        <dbReference type="ARBA" id="ARBA00004141"/>
    </source>
</evidence>
<keyword evidence="9" id="KW-0676">Redox-active center</keyword>
<accession>A0ABV7Y812</accession>
<protein>
    <submittedName>
        <fullName evidence="12">Vitamin K epoxide reductase family protein</fullName>
    </submittedName>
</protein>
<evidence type="ECO:0000256" key="2">
    <source>
        <dbReference type="ARBA" id="ARBA00006214"/>
    </source>
</evidence>
<evidence type="ECO:0000256" key="4">
    <source>
        <dbReference type="ARBA" id="ARBA00022719"/>
    </source>
</evidence>
<dbReference type="InterPro" id="IPR041714">
    <property type="entry name" value="VKOR_Actinobacteria"/>
</dbReference>
<keyword evidence="6" id="KW-0560">Oxidoreductase</keyword>
<keyword evidence="3 10" id="KW-0812">Transmembrane</keyword>
<name>A0ABV7Y812_9ACTN</name>
<evidence type="ECO:0000259" key="11">
    <source>
        <dbReference type="SMART" id="SM00756"/>
    </source>
</evidence>
<sequence length="205" mass="22610">MQLSQTDTENEAEADAAEPAPFARMLPWLLVIGGILGFAAAFVLTVERIELLKNPAYVPSCSISPILSCGSVMTKPQAAVLGFPNPLLGIAGFAVVVTIGMALLAGARLPRWFWLGLQAGATIGVGFIHWLIVQSLYSIGALCPYCMVVWVVTIPIFWYVTLFNLRRQRWARILIENHAVVLTVWLLGILGLIVLRFWDYWVSLI</sequence>
<evidence type="ECO:0000313" key="12">
    <source>
        <dbReference type="EMBL" id="MFC3760514.1"/>
    </source>
</evidence>
<keyword evidence="13" id="KW-1185">Reference proteome</keyword>
<comment type="caution">
    <text evidence="12">The sequence shown here is derived from an EMBL/GenBank/DDBJ whole genome shotgun (WGS) entry which is preliminary data.</text>
</comment>
<dbReference type="Gene3D" id="1.20.1440.130">
    <property type="entry name" value="VKOR domain"/>
    <property type="match status" value="1"/>
</dbReference>
<evidence type="ECO:0000256" key="10">
    <source>
        <dbReference type="SAM" id="Phobius"/>
    </source>
</evidence>
<feature type="transmembrane region" description="Helical" evidence="10">
    <location>
        <begin position="86"/>
        <end position="105"/>
    </location>
</feature>
<dbReference type="InterPro" id="IPR012932">
    <property type="entry name" value="VKOR"/>
</dbReference>
<feature type="transmembrane region" description="Helical" evidence="10">
    <location>
        <begin position="180"/>
        <end position="198"/>
    </location>
</feature>
<dbReference type="SMART" id="SM00756">
    <property type="entry name" value="VKc"/>
    <property type="match status" value="1"/>
</dbReference>
<evidence type="ECO:0000256" key="9">
    <source>
        <dbReference type="ARBA" id="ARBA00023284"/>
    </source>
</evidence>
<evidence type="ECO:0000256" key="5">
    <source>
        <dbReference type="ARBA" id="ARBA00022989"/>
    </source>
</evidence>
<dbReference type="CDD" id="cd12922">
    <property type="entry name" value="VKOR_5"/>
    <property type="match status" value="1"/>
</dbReference>
<reference evidence="13" key="1">
    <citation type="journal article" date="2019" name="Int. J. Syst. Evol. Microbiol.">
        <title>The Global Catalogue of Microorganisms (GCM) 10K type strain sequencing project: providing services to taxonomists for standard genome sequencing and annotation.</title>
        <authorList>
            <consortium name="The Broad Institute Genomics Platform"/>
            <consortium name="The Broad Institute Genome Sequencing Center for Infectious Disease"/>
            <person name="Wu L."/>
            <person name="Ma J."/>
        </authorList>
    </citation>
    <scope>NUCLEOTIDE SEQUENCE [LARGE SCALE GENOMIC DNA]</scope>
    <source>
        <strain evidence="13">CGMCC 4.7241</strain>
    </source>
</reference>
<keyword evidence="5 10" id="KW-1133">Transmembrane helix</keyword>